<feature type="region of interest" description="Disordered" evidence="1">
    <location>
        <begin position="78"/>
        <end position="115"/>
    </location>
</feature>
<feature type="transmembrane region" description="Helical" evidence="2">
    <location>
        <begin position="12"/>
        <end position="32"/>
    </location>
</feature>
<dbReference type="OrthoDB" id="10230940at2759"/>
<dbReference type="AlphaFoldDB" id="A0A7M7NNM2"/>
<dbReference type="RefSeq" id="XP_030839407.1">
    <property type="nucleotide sequence ID" value="XM_030983547.1"/>
</dbReference>
<dbReference type="Proteomes" id="UP000007110">
    <property type="component" value="Unassembled WGS sequence"/>
</dbReference>
<dbReference type="GeneID" id="115923199"/>
<feature type="region of interest" description="Disordered" evidence="1">
    <location>
        <begin position="150"/>
        <end position="175"/>
    </location>
</feature>
<protein>
    <submittedName>
        <fullName evidence="3">Uncharacterized protein</fullName>
    </submittedName>
</protein>
<organism evidence="3 4">
    <name type="scientific">Strongylocentrotus purpuratus</name>
    <name type="common">Purple sea urchin</name>
    <dbReference type="NCBI Taxonomy" id="7668"/>
    <lineage>
        <taxon>Eukaryota</taxon>
        <taxon>Metazoa</taxon>
        <taxon>Echinodermata</taxon>
        <taxon>Eleutherozoa</taxon>
        <taxon>Echinozoa</taxon>
        <taxon>Echinoidea</taxon>
        <taxon>Euechinoidea</taxon>
        <taxon>Echinacea</taxon>
        <taxon>Camarodonta</taxon>
        <taxon>Echinidea</taxon>
        <taxon>Strongylocentrotidae</taxon>
        <taxon>Strongylocentrotus</taxon>
    </lineage>
</organism>
<dbReference type="KEGG" id="spu:115923199"/>
<evidence type="ECO:0000313" key="4">
    <source>
        <dbReference type="Proteomes" id="UP000007110"/>
    </source>
</evidence>
<keyword evidence="2" id="KW-1133">Transmembrane helix</keyword>
<proteinExistence type="predicted"/>
<feature type="region of interest" description="Disordered" evidence="1">
    <location>
        <begin position="202"/>
        <end position="262"/>
    </location>
</feature>
<evidence type="ECO:0000313" key="3">
    <source>
        <dbReference type="EnsemblMetazoa" id="XP_030839407"/>
    </source>
</evidence>
<keyword evidence="2" id="KW-0472">Membrane</keyword>
<feature type="compositionally biased region" description="Polar residues" evidence="1">
    <location>
        <begin position="202"/>
        <end position="215"/>
    </location>
</feature>
<name>A0A7M7NNM2_STRPU</name>
<evidence type="ECO:0000256" key="2">
    <source>
        <dbReference type="SAM" id="Phobius"/>
    </source>
</evidence>
<accession>A0A7M7NNM2</accession>
<feature type="compositionally biased region" description="Basic and acidic residues" evidence="1">
    <location>
        <begin position="79"/>
        <end position="100"/>
    </location>
</feature>
<reference evidence="3" key="2">
    <citation type="submission" date="2021-01" db="UniProtKB">
        <authorList>
            <consortium name="EnsemblMetazoa"/>
        </authorList>
    </citation>
    <scope>IDENTIFICATION</scope>
</reference>
<sequence>MIECKRNTASIVVPPVVLLVAVFLLVALVATIRRKRRNKQASEGDGTIALNIRSTVNQNENTVVYNEIGEQDYNTLFGGKERDDYHEYNVPDRPQERTSVDRTTASGSGPYQELWQDGTRAVAAVNRSPGVTGHRHGVAGDLHAYQDLRQDDGSVSGSHPNGEMPNQLPSKDTPAMENGYQALQTTTPEYATLEPSPEYATLEQNDQSVTGTSDVSGPASDKQYDMLQRSINTVGQPPSAGYGTLKPMNETDADYESPNGKP</sequence>
<dbReference type="EnsemblMetazoa" id="XM_030983547">
    <property type="protein sequence ID" value="XP_030839407"/>
    <property type="gene ID" value="LOC115923199"/>
</dbReference>
<evidence type="ECO:0000256" key="1">
    <source>
        <dbReference type="SAM" id="MobiDB-lite"/>
    </source>
</evidence>
<keyword evidence="2" id="KW-0812">Transmembrane</keyword>
<dbReference type="InParanoid" id="A0A7M7NNM2"/>
<reference evidence="4" key="1">
    <citation type="submission" date="2015-02" db="EMBL/GenBank/DDBJ databases">
        <title>Genome sequencing for Strongylocentrotus purpuratus.</title>
        <authorList>
            <person name="Murali S."/>
            <person name="Liu Y."/>
            <person name="Vee V."/>
            <person name="English A."/>
            <person name="Wang M."/>
            <person name="Skinner E."/>
            <person name="Han Y."/>
            <person name="Muzny D.M."/>
            <person name="Worley K.C."/>
            <person name="Gibbs R.A."/>
        </authorList>
    </citation>
    <scope>NUCLEOTIDE SEQUENCE</scope>
</reference>
<keyword evidence="4" id="KW-1185">Reference proteome</keyword>